<dbReference type="Proteomes" id="UP000759131">
    <property type="component" value="Unassembled WGS sequence"/>
</dbReference>
<dbReference type="Pfam" id="PF00651">
    <property type="entry name" value="BTB"/>
    <property type="match status" value="3"/>
</dbReference>
<dbReference type="PANTHER" id="PTHR22870:SF408">
    <property type="entry name" value="OS09G0560450 PROTEIN"/>
    <property type="match status" value="1"/>
</dbReference>
<dbReference type="InterPro" id="IPR051210">
    <property type="entry name" value="Ub_ligase/GEF_domain"/>
</dbReference>
<evidence type="ECO:0000313" key="5">
    <source>
        <dbReference type="EMBL" id="CAD7620267.1"/>
    </source>
</evidence>
<sequence length="1506" mass="167867">MAGNEVIVVTKDDVVFHMNVNNITQMTELKKLREKDIIKISAGVSHVCALTSAGDVYAWGDNEYYQLGTDTIESTRRPLKLTIKCHNEKIVDIKCGRSHNLVLTDAGYVYAWGSNDNYQLGNDNITNQSKPTKVKACLDGLRVTSLVCGGYHSLAVTDTGSVFGWYGREGDNDFGQLGLGHNEEQVVPIKIRYFKNIKVAKVAAGMYHTIILLDDGRVYTCGDNGHGQLGLGDTDERSKPSKLITINEHGHVVDIASHINSNISAAVTANGVPYVWGECRQPFGDLLTPTVMSFGSICDVFALFDKTHANYRFVSTPVDDEEDDEEEDDAEEDESNDESDDEDDDEHPVLDSLTQAFDNHITSSFQFVIDGHPIHVHREYLIIRCERLTQLLDTNQTERVITDNSYEAFKAFLRYLYTNDVFVAPDIGIQIWIELLGLADTYGETDLKRKCTRLLRNNITFENVAKIYGASVEHRVPALQDICFKYYYFRQRDHKMTANENLGSVKRQQKLVSLDKWPVFYVMNEEFVHNIRSFIIYGETGNEVIVVTKDDVVFHTAVNNITEMTELSELKEKVSGAKHLCGLTLGGDVYVWGDNTQSQLGTGNTDPSPHALKLALDLNNEKIVDIDCGPLHTMALTDAGHVYVWGHNGHGQLGNDNTTDQSIPIKVMGCLDGCRVTSIVCGGAHSLAVTDTGSVGCNEQGQLGLGHENNQSLPVQIQHFNEIKVTKVAAGTNHTIILSNEGTGDKDKRCALFKLNTINHHGPIVDVASQMNGHISAAVTANGVLYVWGECREPVGDLLTPTVIMSFGSIYDVFGLFSKIHSTYRSIPLTIKASHPVLNSMAQAFDNPDNFTFKFVIDGHPIHVHREYLIIQCERLRPLLDTDSAEREISDYSYEAFKAFLRYLYTNDVFVAPDIGVELLGLADTYAETDFKRKCTLLITNGITVENVSLIYGAANKHCVSELQEICFNYLVKHIEEVFKTDTFYDLDTKIHKDFILKMAANEEFGSVERRQQLISLDKWPLFSIMSEEFVQNIHSFIIYGETGNEMIVVTKDDVVFHMNVNNITQMTELSELSAKGVIKIVAGESHVCALTSGSDVYFWTYDEKKEKSESLALLIKIFCLLLKIVDINCGKLYIVLLTDAGHLYAVGGNLKDQLNDGDKQIKFKRVKGCLISCHVTSISCGKKHSLAVTDTGSVGSNKYGQLGLGHESNQLLPAQIQYYNEIKATKVVAGAHHTIILSDDGNVYTCGRNDDGQLGTWDKDNRCSLYKLSTINQHAAVTANRVLYVWGECRQPVGNLLTPTVVTSFGSIYDVFGMFAKTYATYRSISVIVADDHPVLDSLSHAFDDPITGNFKFVIDGHPIHVHKDYLIIRCKSLRPVLDTNQPEIEITEYSYEVFKAFLRYLYTNDVFVAPDIAVELLGLADTYAETDLKTKCTRLICKGITVENVAHIYGASVKYSVSALQDICFNYAVKHFKDVSKTSAFNALDIDIYKDFIRKASLKGAFGH</sequence>
<dbReference type="EMBL" id="CAJPIZ010000184">
    <property type="protein sequence ID" value="CAG2100697.1"/>
    <property type="molecule type" value="Genomic_DNA"/>
</dbReference>
<proteinExistence type="predicted"/>
<dbReference type="OrthoDB" id="10256179at2759"/>
<feature type="compositionally biased region" description="Acidic residues" evidence="3">
    <location>
        <begin position="318"/>
        <end position="346"/>
    </location>
</feature>
<dbReference type="InterPro" id="IPR000210">
    <property type="entry name" value="BTB/POZ_dom"/>
</dbReference>
<dbReference type="InterPro" id="IPR058923">
    <property type="entry name" value="RCC1-like_dom"/>
</dbReference>
<dbReference type="PROSITE" id="PS50012">
    <property type="entry name" value="RCC1_3"/>
    <property type="match status" value="8"/>
</dbReference>
<feature type="domain" description="BTB" evidence="4">
    <location>
        <begin position="363"/>
        <end position="425"/>
    </location>
</feature>
<feature type="domain" description="BTB" evidence="4">
    <location>
        <begin position="851"/>
        <end position="913"/>
    </location>
</feature>
<evidence type="ECO:0000313" key="6">
    <source>
        <dbReference type="Proteomes" id="UP000759131"/>
    </source>
</evidence>
<organism evidence="5">
    <name type="scientific">Medioppia subpectinata</name>
    <dbReference type="NCBI Taxonomy" id="1979941"/>
    <lineage>
        <taxon>Eukaryota</taxon>
        <taxon>Metazoa</taxon>
        <taxon>Ecdysozoa</taxon>
        <taxon>Arthropoda</taxon>
        <taxon>Chelicerata</taxon>
        <taxon>Arachnida</taxon>
        <taxon>Acari</taxon>
        <taxon>Acariformes</taxon>
        <taxon>Sarcoptiformes</taxon>
        <taxon>Oribatida</taxon>
        <taxon>Brachypylina</taxon>
        <taxon>Oppioidea</taxon>
        <taxon>Oppiidae</taxon>
        <taxon>Medioppia</taxon>
    </lineage>
</organism>
<feature type="region of interest" description="Disordered" evidence="3">
    <location>
        <begin position="315"/>
        <end position="348"/>
    </location>
</feature>
<evidence type="ECO:0000256" key="1">
    <source>
        <dbReference type="ARBA" id="ARBA00022737"/>
    </source>
</evidence>
<dbReference type="Pfam" id="PF25390">
    <property type="entry name" value="WD40_RLD"/>
    <property type="match status" value="1"/>
</dbReference>
<feature type="repeat" description="RCC1" evidence="2">
    <location>
        <begin position="160"/>
        <end position="215"/>
    </location>
</feature>
<feature type="repeat" description="RCC1" evidence="2">
    <location>
        <begin position="1190"/>
        <end position="1241"/>
    </location>
</feature>
<feature type="repeat" description="RCC1" evidence="2">
    <location>
        <begin position="54"/>
        <end position="106"/>
    </location>
</feature>
<dbReference type="PRINTS" id="PR00633">
    <property type="entry name" value="RCCNDNSATION"/>
</dbReference>
<accession>A0A7R9PTN1</accession>
<keyword evidence="1" id="KW-0677">Repeat</keyword>
<dbReference type="Gene3D" id="2.130.10.30">
    <property type="entry name" value="Regulator of chromosome condensation 1/beta-lactamase-inhibitor protein II"/>
    <property type="match status" value="3"/>
</dbReference>
<feature type="repeat" description="RCC1" evidence="2">
    <location>
        <begin position="587"/>
        <end position="639"/>
    </location>
</feature>
<feature type="domain" description="BTB" evidence="4">
    <location>
        <begin position="1350"/>
        <end position="1412"/>
    </location>
</feature>
<dbReference type="SUPFAM" id="SSF54695">
    <property type="entry name" value="POZ domain"/>
    <property type="match status" value="3"/>
</dbReference>
<feature type="repeat" description="RCC1" evidence="2">
    <location>
        <begin position="690"/>
        <end position="741"/>
    </location>
</feature>
<keyword evidence="6" id="KW-1185">Reference proteome</keyword>
<protein>
    <recommendedName>
        <fullName evidence="4">BTB domain-containing protein</fullName>
    </recommendedName>
</protein>
<dbReference type="Gene3D" id="3.30.710.10">
    <property type="entry name" value="Potassium Channel Kv1.1, Chain A"/>
    <property type="match status" value="3"/>
</dbReference>
<reference evidence="5" key="1">
    <citation type="submission" date="2020-11" db="EMBL/GenBank/DDBJ databases">
        <authorList>
            <person name="Tran Van P."/>
        </authorList>
    </citation>
    <scope>NUCLEOTIDE SEQUENCE</scope>
</reference>
<evidence type="ECO:0000256" key="3">
    <source>
        <dbReference type="SAM" id="MobiDB-lite"/>
    </source>
</evidence>
<evidence type="ECO:0000256" key="2">
    <source>
        <dbReference type="PROSITE-ProRule" id="PRU00235"/>
    </source>
</evidence>
<feature type="repeat" description="RCC1" evidence="2">
    <location>
        <begin position="107"/>
        <end position="159"/>
    </location>
</feature>
<dbReference type="SUPFAM" id="SSF50985">
    <property type="entry name" value="RCC1/BLIP-II"/>
    <property type="match status" value="3"/>
</dbReference>
<dbReference type="Pfam" id="PF00415">
    <property type="entry name" value="RCC1"/>
    <property type="match status" value="3"/>
</dbReference>
<dbReference type="InterPro" id="IPR009091">
    <property type="entry name" value="RCC1/BLIP-II"/>
</dbReference>
<dbReference type="PROSITE" id="PS00626">
    <property type="entry name" value="RCC1_2"/>
    <property type="match status" value="1"/>
</dbReference>
<dbReference type="InterPro" id="IPR011333">
    <property type="entry name" value="SKP1/BTB/POZ_sf"/>
</dbReference>
<dbReference type="PROSITE" id="PS50097">
    <property type="entry name" value="BTB"/>
    <property type="match status" value="3"/>
</dbReference>
<dbReference type="PANTHER" id="PTHR22870">
    <property type="entry name" value="REGULATOR OF CHROMOSOME CONDENSATION"/>
    <property type="match status" value="1"/>
</dbReference>
<dbReference type="Pfam" id="PF13540">
    <property type="entry name" value="RCC1_2"/>
    <property type="match status" value="1"/>
</dbReference>
<gene>
    <name evidence="5" type="ORF">OSB1V03_LOCUS759</name>
</gene>
<dbReference type="InterPro" id="IPR000408">
    <property type="entry name" value="Reg_chr_condens"/>
</dbReference>
<evidence type="ECO:0000259" key="4">
    <source>
        <dbReference type="PROSITE" id="PS50097"/>
    </source>
</evidence>
<dbReference type="EMBL" id="OC854759">
    <property type="protein sequence ID" value="CAD7620267.1"/>
    <property type="molecule type" value="Genomic_DNA"/>
</dbReference>
<name>A0A7R9PTN1_9ACAR</name>
<dbReference type="SMART" id="SM00225">
    <property type="entry name" value="BTB"/>
    <property type="match status" value="3"/>
</dbReference>
<feature type="repeat" description="RCC1" evidence="2">
    <location>
        <begin position="216"/>
        <end position="268"/>
    </location>
</feature>
<feature type="repeat" description="RCC1" evidence="2">
    <location>
        <begin position="640"/>
        <end position="692"/>
    </location>
</feature>